<dbReference type="Pfam" id="PF00533">
    <property type="entry name" value="BRCT"/>
    <property type="match status" value="1"/>
</dbReference>
<dbReference type="Proteomes" id="UP001652625">
    <property type="component" value="Chromosome 03"/>
</dbReference>
<feature type="region of interest" description="Disordered" evidence="2">
    <location>
        <begin position="1384"/>
        <end position="1406"/>
    </location>
</feature>
<feature type="domain" description="VWFA" evidence="4">
    <location>
        <begin position="866"/>
        <end position="1044"/>
    </location>
</feature>
<evidence type="ECO:0000256" key="1">
    <source>
        <dbReference type="RuleBase" id="RU362114"/>
    </source>
</evidence>
<evidence type="ECO:0000256" key="2">
    <source>
        <dbReference type="SAM" id="MobiDB-lite"/>
    </source>
</evidence>
<keyword evidence="1" id="KW-0808">Transferase</keyword>
<evidence type="ECO:0000313" key="8">
    <source>
        <dbReference type="RefSeq" id="XP_065649888.1"/>
    </source>
</evidence>
<proteinExistence type="predicted"/>
<dbReference type="SUPFAM" id="SSF56399">
    <property type="entry name" value="ADP-ribosylation"/>
    <property type="match status" value="1"/>
</dbReference>
<dbReference type="Gene3D" id="3.40.50.410">
    <property type="entry name" value="von Willebrand factor, type A domain"/>
    <property type="match status" value="1"/>
</dbReference>
<dbReference type="InterPro" id="IPR004000">
    <property type="entry name" value="Actin"/>
</dbReference>
<dbReference type="Pfam" id="PF00092">
    <property type="entry name" value="VWA"/>
    <property type="match status" value="1"/>
</dbReference>
<evidence type="ECO:0000259" key="3">
    <source>
        <dbReference type="PROSITE" id="PS50172"/>
    </source>
</evidence>
<dbReference type="SMART" id="SM00609">
    <property type="entry name" value="VIT"/>
    <property type="match status" value="1"/>
</dbReference>
<dbReference type="CDD" id="cd17726">
    <property type="entry name" value="BRCT_PARP4_like"/>
    <property type="match status" value="1"/>
</dbReference>
<protein>
    <recommendedName>
        <fullName evidence="1">Poly [ADP-ribose] polymerase</fullName>
        <shortName evidence="1">PARP</shortName>
        <ecNumber evidence="1">2.4.2.-</ecNumber>
    </recommendedName>
</protein>
<dbReference type="PANTHER" id="PTHR46530:SF1">
    <property type="entry name" value="PROTEIN MONO-ADP-RIBOSYLTRANSFERASE PARP4"/>
    <property type="match status" value="1"/>
</dbReference>
<dbReference type="RefSeq" id="XP_065649888.1">
    <property type="nucleotide sequence ID" value="XM_065793816.1"/>
</dbReference>
<keyword evidence="1" id="KW-0328">Glycosyltransferase</keyword>
<evidence type="ECO:0000259" key="4">
    <source>
        <dbReference type="PROSITE" id="PS50234"/>
    </source>
</evidence>
<evidence type="ECO:0000259" key="5">
    <source>
        <dbReference type="PROSITE" id="PS51059"/>
    </source>
</evidence>
<name>A0ABM4BLE9_HYDVU</name>
<dbReference type="InterPro" id="IPR001357">
    <property type="entry name" value="BRCT_dom"/>
</dbReference>
<dbReference type="SUPFAM" id="SSF53067">
    <property type="entry name" value="Actin-like ATPase domain"/>
    <property type="match status" value="1"/>
</dbReference>
<dbReference type="InterPro" id="IPR002035">
    <property type="entry name" value="VWF_A"/>
</dbReference>
<reference evidence="8" key="1">
    <citation type="submission" date="2025-08" db="UniProtKB">
        <authorList>
            <consortium name="RefSeq"/>
        </authorList>
    </citation>
    <scope>IDENTIFICATION</scope>
</reference>
<organism evidence="7 8">
    <name type="scientific">Hydra vulgaris</name>
    <name type="common">Hydra</name>
    <name type="synonym">Hydra attenuata</name>
    <dbReference type="NCBI Taxonomy" id="6087"/>
    <lineage>
        <taxon>Eukaryota</taxon>
        <taxon>Metazoa</taxon>
        <taxon>Cnidaria</taxon>
        <taxon>Hydrozoa</taxon>
        <taxon>Hydroidolina</taxon>
        <taxon>Anthoathecata</taxon>
        <taxon>Aplanulata</taxon>
        <taxon>Hydridae</taxon>
        <taxon>Hydra</taxon>
    </lineage>
</organism>
<sequence>MFSGCIITLDLATNTSYREKEILRKAIINNGGVVSYIITKKSTHVVVASKEFAQTSYRCERALKYGVPVVTSDFVTKSVEAGFLLNHESFLAFKIEKERVDELKSGKLSTKTSNNNNCIKKVSEAEVLLNCRVWSDGNGPWNNDTLFEVPKYFLLLESSKSDGNRPFCLIELHVSCDGAWRVWCQYGNNVTDKETSKNVCEYRAAKDTYECEILFGACINQYKKEFQNKNELSEPLSKSYAIGSKYLYEWPGRNSEVRTEMTTNLSLLVNTIWADAQGNLKDLLANSIHSYILADVVRAEGILLQIKECFEKKDEKLKTLSEEFYNIIKLKKNNNVLDNAKIISRMFDLCQVIKDVVGVSESTNWKTIPSLNAKYKALGCNIKELHCEALLELKKTISMSSIEAEQIEVLSAFELNRISEKGGADFAGTFFHSTSTENLVGILSRGLLLPKVVVDQHGGERTDVGMLGNGIYFASAASTCIKYSKPSQTSGSRFMLLCELNLGKTKTYRKFQKDLNEAPAGYDSTHGVKSTSNEPSDFDDDEFCVYDVSRQRITHIVEFKLASDNVHHTLNNDVSEDEGIESDFDSESELSIKDVDSVQDPLSKVVSGLQSSTNQPVPLTAVHIRAKLQEFSSEVVVLQAYRNDSINPIEAKYVFPLESSAAVCSFEAFINGKHIVGKVKEKEQARKEYKEAIQQGHGAYLMEEQEESPDVFTVTVGNLPPSSDVLIKITYVAELSLEDDQISFSLPGCVAPWVKDQALATKMQSELETINVNSFGEFSLEISLEMPCAIRSIVSPTHGNILIKKTATKAVVKMNDPLGTSFQLLIALAEIHVPRMWVQKSPQDSDKQACMLSFFPEFDGDIGDHEIIFLIDASNSMNDHFIELQKLVYLTYEKMPQSTKFNMVIFNDTYKELFPYSRFKDESKQQVMSLLKLLKNCNGGTHLWSVLKMIEMLSCESTMKNVFLFSDGHISDEISTLARMRDLKKNVRLFTFGVGTTPNKHILQKMACLGSGYFEYFDKNAKSKWQNKVELQLEKCQQPVLTNIKIHWIQHDEDAPKPLQAPNEITTLFNGNRLVVYGFVPHCTMANLSAILNGKELNTIVSTSELSTTVGLTIHRLAAKSVINDWNDGMLHQDQYKHEAIKAEMKEKIIQLSIEYSIVTKFTSFIAVEEREKNEGKDVTAPTINELVLMETVDILPYMGFETKTQSIPMDKAKFSLSEILNGMYMLEEVSFCEDDYVSTALLCKAQESGEENIYKRPIILDTGMAETKAGFAGYSAPKVVIPTLVGRPRHQGVMVGMGQKDAYVGNEAFSKKGILTLSSPFKLDKGSETYSTKPLQPIGDTGNIGKTYTSALFAPAMMQCMKSLSDDQPLAINPEFKIAKCSRVSSRGRTPSHHPPMQSINKDSDSVDYQASYMLTRQKESAKIEQSSDHLLSIQSDNIQSDNLMMDYCGMPASKESIYLESDSVKDVHKFQLREKKSAIPPRSSRRNVSSCTTKQPFPEQMVSNICFQAMTPDLPQPPQPKLKSLVGAKQCLAEPMLLKDCSLGKNSVLPPPPPPPRQSMYLFGAKQPLPEPTLSKDCLPGKNSVLPPPPPPPRQSMYLFGAKQPLPEPTLSKDCLPEHLKNIHKTYSKKKSSVFPPPPPASAQSMFLSGAAAPLPPAKSVSLFGLSKPSSKFSINSCFSGDLGMPKREEEHSLDLYEMLGDEELCLDDEPAAACYFVKAESCARYAEPCYLERKTLSIENGLKSVLDCYFKDEKFERPFLDGRSFAFLNKTSNEDFINNILEFLVENQHSDGYWELEDIFQDQQSTVSFGILFVDVCRKLALSLCGEKYSSEIQRLIATIIVCVIFKLALSNDKALWSYPYHLRESNLKASDKLTSAFFKGKSYILHEDGKFPSIHTRLGLGYSLEEMTFQVYRLASQSFDKCMELRV</sequence>
<dbReference type="Gene3D" id="3.40.50.10190">
    <property type="entry name" value="BRCT domain"/>
    <property type="match status" value="1"/>
</dbReference>
<keyword evidence="7" id="KW-1185">Reference proteome</keyword>
<dbReference type="InterPro" id="IPR036420">
    <property type="entry name" value="BRCT_dom_sf"/>
</dbReference>
<feature type="domain" description="BRCT" evidence="3">
    <location>
        <begin position="1"/>
        <end position="92"/>
    </location>
</feature>
<evidence type="ECO:0000313" key="7">
    <source>
        <dbReference type="Proteomes" id="UP001652625"/>
    </source>
</evidence>
<dbReference type="Pfam" id="PF08487">
    <property type="entry name" value="VIT"/>
    <property type="match status" value="1"/>
</dbReference>
<dbReference type="PROSITE" id="PS50172">
    <property type="entry name" value="BRCT"/>
    <property type="match status" value="1"/>
</dbReference>
<dbReference type="PROSITE" id="PS51468">
    <property type="entry name" value="VIT"/>
    <property type="match status" value="1"/>
</dbReference>
<dbReference type="SUPFAM" id="SSF52113">
    <property type="entry name" value="BRCT domain"/>
    <property type="match status" value="1"/>
</dbReference>
<dbReference type="Gene3D" id="3.30.420.40">
    <property type="match status" value="1"/>
</dbReference>
<dbReference type="PANTHER" id="PTHR46530">
    <property type="entry name" value="PROTEIN MONO-ADP-RIBOSYLTRANSFERASE PARP4"/>
    <property type="match status" value="1"/>
</dbReference>
<dbReference type="GeneID" id="101241649"/>
<dbReference type="InterPro" id="IPR031273">
    <property type="entry name" value="PARP4"/>
</dbReference>
<dbReference type="PROSITE" id="PS50234">
    <property type="entry name" value="VWFA"/>
    <property type="match status" value="1"/>
</dbReference>
<dbReference type="Pfam" id="PF00644">
    <property type="entry name" value="PARP"/>
    <property type="match status" value="1"/>
</dbReference>
<dbReference type="PROSITE" id="PS51059">
    <property type="entry name" value="PARP_CATALYTIC"/>
    <property type="match status" value="1"/>
</dbReference>
<dbReference type="SUPFAM" id="SSF53300">
    <property type="entry name" value="vWA-like"/>
    <property type="match status" value="1"/>
</dbReference>
<feature type="domain" description="PARP catalytic" evidence="5">
    <location>
        <begin position="369"/>
        <end position="568"/>
    </location>
</feature>
<dbReference type="EC" id="2.4.2.-" evidence="1"/>
<dbReference type="SMART" id="SM00327">
    <property type="entry name" value="VWA"/>
    <property type="match status" value="1"/>
</dbReference>
<dbReference type="InterPro" id="IPR012317">
    <property type="entry name" value="Poly(ADP-ribose)pol_cat_dom"/>
</dbReference>
<evidence type="ECO:0000259" key="6">
    <source>
        <dbReference type="PROSITE" id="PS51468"/>
    </source>
</evidence>
<accession>A0ABM4BLE9</accession>
<gene>
    <name evidence="8" type="primary">LOC101241649</name>
</gene>
<dbReference type="Pfam" id="PF00022">
    <property type="entry name" value="Actin"/>
    <property type="match status" value="1"/>
</dbReference>
<feature type="domain" description="VIT" evidence="6">
    <location>
        <begin position="603"/>
        <end position="733"/>
    </location>
</feature>
<dbReference type="InterPro" id="IPR036465">
    <property type="entry name" value="vWFA_dom_sf"/>
</dbReference>
<keyword evidence="1" id="KW-0520">NAD</keyword>
<dbReference type="SMART" id="SM00292">
    <property type="entry name" value="BRCT"/>
    <property type="match status" value="1"/>
</dbReference>
<dbReference type="Gene3D" id="3.90.228.10">
    <property type="match status" value="1"/>
</dbReference>
<dbReference type="InterPro" id="IPR043129">
    <property type="entry name" value="ATPase_NBD"/>
</dbReference>
<dbReference type="InterPro" id="IPR013694">
    <property type="entry name" value="VIT"/>
</dbReference>